<feature type="transmembrane region" description="Helical" evidence="8">
    <location>
        <begin position="46"/>
        <end position="64"/>
    </location>
</feature>
<evidence type="ECO:0000259" key="10">
    <source>
        <dbReference type="Pfam" id="PF13967"/>
    </source>
</evidence>
<feature type="domain" description="CSC1/OSCA1-like N-terminal transmembrane" evidence="10">
    <location>
        <begin position="42"/>
        <end position="165"/>
    </location>
</feature>
<evidence type="ECO:0000313" key="13">
    <source>
        <dbReference type="Proteomes" id="UP001306508"/>
    </source>
</evidence>
<dbReference type="Pfam" id="PF13967">
    <property type="entry name" value="RSN1_TM"/>
    <property type="match status" value="1"/>
</dbReference>
<comment type="caution">
    <text evidence="12">The sequence shown here is derived from an EMBL/GenBank/DDBJ whole genome shotgun (WGS) entry which is preliminary data.</text>
</comment>
<dbReference type="GO" id="GO:0005227">
    <property type="term" value="F:calcium-activated cation channel activity"/>
    <property type="evidence" value="ECO:0007669"/>
    <property type="project" value="InterPro"/>
</dbReference>
<dbReference type="GO" id="GO:0005886">
    <property type="term" value="C:plasma membrane"/>
    <property type="evidence" value="ECO:0007669"/>
    <property type="project" value="TreeGrafter"/>
</dbReference>
<evidence type="ECO:0000256" key="8">
    <source>
        <dbReference type="SAM" id="Phobius"/>
    </source>
</evidence>
<dbReference type="Pfam" id="PF02714">
    <property type="entry name" value="RSN1_7TM"/>
    <property type="match status" value="1"/>
</dbReference>
<feature type="transmembrane region" description="Helical" evidence="8">
    <location>
        <begin position="619"/>
        <end position="646"/>
    </location>
</feature>
<dbReference type="InterPro" id="IPR027815">
    <property type="entry name" value="CSC1/OSCA1-like_cyt"/>
</dbReference>
<accession>A0AAN7WJY0</accession>
<keyword evidence="3" id="KW-0813">Transport</keyword>
<evidence type="ECO:0000256" key="4">
    <source>
        <dbReference type="ARBA" id="ARBA00022692"/>
    </source>
</evidence>
<feature type="transmembrane region" description="Helical" evidence="8">
    <location>
        <begin position="527"/>
        <end position="555"/>
    </location>
</feature>
<dbReference type="PANTHER" id="PTHR13018:SF5">
    <property type="entry name" value="RE44586P"/>
    <property type="match status" value="1"/>
</dbReference>
<feature type="transmembrane region" description="Helical" evidence="8">
    <location>
        <begin position="115"/>
        <end position="140"/>
    </location>
</feature>
<dbReference type="AlphaFoldDB" id="A0AAN7WJY0"/>
<comment type="subcellular location">
    <subcellularLocation>
        <location evidence="1">Membrane</location>
        <topology evidence="1">Multi-pass membrane protein</topology>
    </subcellularLocation>
</comment>
<comment type="similarity">
    <text evidence="2">Belongs to the CSC1 (TC 1.A.17) family.</text>
</comment>
<dbReference type="Proteomes" id="UP001306508">
    <property type="component" value="Unassembled WGS sequence"/>
</dbReference>
<dbReference type="InterPro" id="IPR045122">
    <property type="entry name" value="Csc1-like"/>
</dbReference>
<keyword evidence="5 8" id="KW-1133">Transmembrane helix</keyword>
<feature type="transmembrane region" description="Helical" evidence="8">
    <location>
        <begin position="730"/>
        <end position="751"/>
    </location>
</feature>
<protein>
    <recommendedName>
        <fullName evidence="14">Calcium permeable stress-gated cation channel 1</fullName>
    </recommendedName>
</protein>
<feature type="transmembrane region" description="Helical" evidence="8">
    <location>
        <begin position="667"/>
        <end position="687"/>
    </location>
</feature>
<dbReference type="PANTHER" id="PTHR13018">
    <property type="entry name" value="PROBABLE MEMBRANE PROTEIN DUF221-RELATED"/>
    <property type="match status" value="1"/>
</dbReference>
<dbReference type="InterPro" id="IPR032880">
    <property type="entry name" value="CSC1/OSCA1-like_N"/>
</dbReference>
<feature type="transmembrane region" description="Helical" evidence="8">
    <location>
        <begin position="693"/>
        <end position="709"/>
    </location>
</feature>
<keyword evidence="13" id="KW-1185">Reference proteome</keyword>
<feature type="transmembrane region" description="Helical" evidence="8">
    <location>
        <begin position="481"/>
        <end position="507"/>
    </location>
</feature>
<evidence type="ECO:0000256" key="7">
    <source>
        <dbReference type="SAM" id="MobiDB-lite"/>
    </source>
</evidence>
<dbReference type="EMBL" id="JAWIZZ010000046">
    <property type="protein sequence ID" value="KAK5779679.1"/>
    <property type="molecule type" value="Genomic_DNA"/>
</dbReference>
<dbReference type="Pfam" id="PF14703">
    <property type="entry name" value="PHM7_cyt"/>
    <property type="match status" value="1"/>
</dbReference>
<evidence type="ECO:0008006" key="14">
    <source>
        <dbReference type="Google" id="ProtNLM"/>
    </source>
</evidence>
<evidence type="ECO:0000256" key="6">
    <source>
        <dbReference type="ARBA" id="ARBA00023136"/>
    </source>
</evidence>
<feature type="transmembrane region" description="Helical" evidence="8">
    <location>
        <begin position="576"/>
        <end position="599"/>
    </location>
</feature>
<evidence type="ECO:0000256" key="2">
    <source>
        <dbReference type="ARBA" id="ARBA00007779"/>
    </source>
</evidence>
<name>A0AAN7WJY0_9SACH</name>
<feature type="region of interest" description="Disordered" evidence="7">
    <location>
        <begin position="302"/>
        <end position="324"/>
    </location>
</feature>
<evidence type="ECO:0000259" key="9">
    <source>
        <dbReference type="Pfam" id="PF02714"/>
    </source>
</evidence>
<keyword evidence="6 8" id="KW-0472">Membrane</keyword>
<evidence type="ECO:0000256" key="3">
    <source>
        <dbReference type="ARBA" id="ARBA00022448"/>
    </source>
</evidence>
<feature type="domain" description="CSC1/OSCA1-like cytosolic" evidence="11">
    <location>
        <begin position="217"/>
        <end position="469"/>
    </location>
</feature>
<proteinExistence type="inferred from homology"/>
<keyword evidence="4 8" id="KW-0812">Transmembrane</keyword>
<organism evidence="12 13">
    <name type="scientific">Arxiozyma heterogenica</name>
    <dbReference type="NCBI Taxonomy" id="278026"/>
    <lineage>
        <taxon>Eukaryota</taxon>
        <taxon>Fungi</taxon>
        <taxon>Dikarya</taxon>
        <taxon>Ascomycota</taxon>
        <taxon>Saccharomycotina</taxon>
        <taxon>Saccharomycetes</taxon>
        <taxon>Saccharomycetales</taxon>
        <taxon>Saccharomycetaceae</taxon>
        <taxon>Arxiozyma</taxon>
    </lineage>
</organism>
<evidence type="ECO:0000259" key="11">
    <source>
        <dbReference type="Pfam" id="PF14703"/>
    </source>
</evidence>
<dbReference type="InterPro" id="IPR003864">
    <property type="entry name" value="CSC1/OSCA1-like_7TM"/>
</dbReference>
<evidence type="ECO:0000256" key="1">
    <source>
        <dbReference type="ARBA" id="ARBA00004141"/>
    </source>
</evidence>
<reference evidence="13" key="1">
    <citation type="submission" date="2023-07" db="EMBL/GenBank/DDBJ databases">
        <title>A draft genome of Kazachstania heterogenica Y-27499.</title>
        <authorList>
            <person name="Donic C."/>
            <person name="Kralova J.S."/>
            <person name="Fidel L."/>
            <person name="Ben-Dor S."/>
            <person name="Jung S."/>
        </authorList>
    </citation>
    <scope>NUCLEOTIDE SEQUENCE [LARGE SCALE GENOMIC DNA]</scope>
    <source>
        <strain evidence="13">Y27499</strain>
    </source>
</reference>
<evidence type="ECO:0000256" key="5">
    <source>
        <dbReference type="ARBA" id="ARBA00022989"/>
    </source>
</evidence>
<evidence type="ECO:0000313" key="12">
    <source>
        <dbReference type="EMBL" id="KAK5779679.1"/>
    </source>
</evidence>
<sequence>MIQDYFLFHTNNTDPDKIVSLRISSVNGSNPPDFRKPTSMVVTTQLAIATFLGLFAFLSFSLLLKKLPKLYASRKYKNNGSLRLPSWDNNKLFDWIPVLYNITDEQVLEYSGLDAYVFLGFFKMAIKLLSIYIVFSFGIISPIRYHFTGQYDDGSDDNNSNNLYKTYSNTVGRLTKRLVNNVGTVGNSLNTIPENAGTKLVVSTRQNYLGKQNTITDRTIRLWGIPVELRDIKALTTRIEQLKIGKVASVTICREWGRLNKLYHKRNHILRQLELKYAECPRSLRNENSAFVENYPLDHNNAPVNTSDVSNNLKPTTNTYVSSNRQSDNPIIVETLLEQPFNNQNHGSINLLNTMQNSRVRTEMGGEEDSNVIYSQIQLKNKRPTIKIGLWGLFGEEVDAINYLEKQLTVIDTEILQARKQHYSATPTAFVTMDSVANAQMAAQAVLDPRVHYFITRLAPAPHDIKWDHVCLSRKDRLVKIYSVSVFIGICSIFLILPVSYLATLLNLKTISRFWPSLGYLLEKNQWAQNIVTGLLPTYLFTIMNVVIPYFYEYLTGYQGFVSHSEEEISLVSKNFFYIFVNLFLVFTLAGTASNYWGYLSDTTKIAYQLATSVKEFSLFYVDLIILQGIGMFPFKLLLVGSLIGFPLVKIQAKTPRQRKEIYNPPIFNFGLQLPQPILILIITLIYSVMSTKIVASSLAYFVIGYYVYKYQLIYATDHLPHSTGKVWPLIFRRLIMGLLLSQLTMTGTLAGFEGGWVFSSWLLPLPFITLSFLWDFETNYLPLSQYIALSSIREHERDNSLVSTQFEEETYEYPFLVGNLEKPMVE</sequence>
<gene>
    <name evidence="12" type="ORF">RI543_002798</name>
</gene>
<feature type="domain" description="CSC1/OSCA1-like 7TM region" evidence="9">
    <location>
        <begin position="482"/>
        <end position="749"/>
    </location>
</feature>